<feature type="compositionally biased region" description="Low complexity" evidence="1">
    <location>
        <begin position="186"/>
        <end position="200"/>
    </location>
</feature>
<dbReference type="OrthoDB" id="10661552at2759"/>
<feature type="compositionally biased region" description="Low complexity" evidence="1">
    <location>
        <begin position="114"/>
        <end position="159"/>
    </location>
</feature>
<feature type="compositionally biased region" description="Basic and acidic residues" evidence="1">
    <location>
        <begin position="32"/>
        <end position="44"/>
    </location>
</feature>
<organism evidence="2 3">
    <name type="scientific">Beauveria brongniartii RCEF 3172</name>
    <dbReference type="NCBI Taxonomy" id="1081107"/>
    <lineage>
        <taxon>Eukaryota</taxon>
        <taxon>Fungi</taxon>
        <taxon>Dikarya</taxon>
        <taxon>Ascomycota</taxon>
        <taxon>Pezizomycotina</taxon>
        <taxon>Sordariomycetes</taxon>
        <taxon>Hypocreomycetidae</taxon>
        <taxon>Hypocreales</taxon>
        <taxon>Cordycipitaceae</taxon>
        <taxon>Beauveria</taxon>
        <taxon>Beauveria brongniartii</taxon>
    </lineage>
</organism>
<feature type="region of interest" description="Disordered" evidence="1">
    <location>
        <begin position="18"/>
        <end position="241"/>
    </location>
</feature>
<accession>A0A166ZUW4</accession>
<comment type="caution">
    <text evidence="2">The sequence shown here is derived from an EMBL/GenBank/DDBJ whole genome shotgun (WGS) entry which is preliminary data.</text>
</comment>
<feature type="compositionally biased region" description="Pro residues" evidence="1">
    <location>
        <begin position="99"/>
        <end position="113"/>
    </location>
</feature>
<dbReference type="Proteomes" id="UP000076863">
    <property type="component" value="Unassembled WGS sequence"/>
</dbReference>
<evidence type="ECO:0000313" key="2">
    <source>
        <dbReference type="EMBL" id="OAA38266.1"/>
    </source>
</evidence>
<protein>
    <submittedName>
        <fullName evidence="2">Uncharacterized protein</fullName>
    </submittedName>
</protein>
<evidence type="ECO:0000256" key="1">
    <source>
        <dbReference type="SAM" id="MobiDB-lite"/>
    </source>
</evidence>
<evidence type="ECO:0000313" key="3">
    <source>
        <dbReference type="Proteomes" id="UP000076863"/>
    </source>
</evidence>
<feature type="compositionally biased region" description="Polar residues" evidence="1">
    <location>
        <begin position="201"/>
        <end position="217"/>
    </location>
</feature>
<proteinExistence type="predicted"/>
<dbReference type="EMBL" id="AZHA01000027">
    <property type="protein sequence ID" value="OAA38266.1"/>
    <property type="molecule type" value="Genomic_DNA"/>
</dbReference>
<name>A0A166ZUW4_9HYPO</name>
<sequence>MPSHHPCSLTPLPLIFIADSGPPGPGSSSHEINIRSHAESHSTHDGGFVYSSHTTITSESTPLPLPPPPPYLPLPPVYGHHLPPSRQMSTVSSRGPRLALPPPPSIGPPPPPSYVSSPYTYTRSRSAAPSYASSSSRTARPDSFYTPSQTTTTTATGSSRRYPPVSSRGRSRLPQQVLMLGDGPPSSVSSQRRSRYSSVQDESTVAPESSVSNQTYNAERAARRDMEARGRASRRSSSQCR</sequence>
<feature type="compositionally biased region" description="Pro residues" evidence="1">
    <location>
        <begin position="63"/>
        <end position="76"/>
    </location>
</feature>
<keyword evidence="3" id="KW-1185">Reference proteome</keyword>
<feature type="compositionally biased region" description="Polar residues" evidence="1">
    <location>
        <begin position="51"/>
        <end position="61"/>
    </location>
</feature>
<dbReference type="AlphaFoldDB" id="A0A166ZUW4"/>
<feature type="compositionally biased region" description="Basic and acidic residues" evidence="1">
    <location>
        <begin position="220"/>
        <end position="230"/>
    </location>
</feature>
<gene>
    <name evidence="2" type="ORF">BBO_07275</name>
</gene>
<reference evidence="2 3" key="1">
    <citation type="journal article" date="2016" name="Genome Biol. Evol.">
        <title>Divergent and convergent evolution of fungal pathogenicity.</title>
        <authorList>
            <person name="Shang Y."/>
            <person name="Xiao G."/>
            <person name="Zheng P."/>
            <person name="Cen K."/>
            <person name="Zhan S."/>
            <person name="Wang C."/>
        </authorList>
    </citation>
    <scope>NUCLEOTIDE SEQUENCE [LARGE SCALE GENOMIC DNA]</scope>
    <source>
        <strain evidence="2 3">RCEF 3172</strain>
    </source>
</reference>